<evidence type="ECO:0000313" key="2">
    <source>
        <dbReference type="Proteomes" id="UP000326509"/>
    </source>
</evidence>
<dbReference type="EMBL" id="BKCG01000001">
    <property type="protein sequence ID" value="GER57930.1"/>
    <property type="molecule type" value="Genomic_DNA"/>
</dbReference>
<accession>A0A5J4IW08</accession>
<dbReference type="Proteomes" id="UP000326509">
    <property type="component" value="Unassembled WGS sequence"/>
</dbReference>
<organism evidence="1 2">
    <name type="scientific">Patiriisocius marinus</name>
    <dbReference type="NCBI Taxonomy" id="1397112"/>
    <lineage>
        <taxon>Bacteria</taxon>
        <taxon>Pseudomonadati</taxon>
        <taxon>Bacteroidota</taxon>
        <taxon>Flavobacteriia</taxon>
        <taxon>Flavobacteriales</taxon>
        <taxon>Flavobacteriaceae</taxon>
        <taxon>Patiriisocius</taxon>
    </lineage>
</organism>
<sequence length="147" mass="16918">MNNAVIRNVNSYSNNNSLTIKSGFFGIFNFENTITNTNLKFKAINNSEIYGITNNLHLYIKPKDRIKLGATLENYHPDLNSSSNFYFLDFDLSYTSISKKFTYSIISKNITSQNAIIENNLINDILESNRSYTINNPFLLFKIEFSL</sequence>
<name>A0A5J4IW08_9FLAO</name>
<evidence type="ECO:0000313" key="1">
    <source>
        <dbReference type="EMBL" id="GER57930.1"/>
    </source>
</evidence>
<proteinExistence type="predicted"/>
<keyword evidence="2" id="KW-1185">Reference proteome</keyword>
<comment type="caution">
    <text evidence="1">The sequence shown here is derived from an EMBL/GenBank/DDBJ whole genome shotgun (WGS) entry which is preliminary data.</text>
</comment>
<evidence type="ECO:0008006" key="3">
    <source>
        <dbReference type="Google" id="ProtNLM"/>
    </source>
</evidence>
<gene>
    <name evidence="1" type="ORF">ULMA_00380</name>
</gene>
<dbReference type="AlphaFoldDB" id="A0A5J4IW08"/>
<protein>
    <recommendedName>
        <fullName evidence="3">TonB-dependent receptor-like beta-barrel domain-containing protein</fullName>
    </recommendedName>
</protein>
<reference evidence="1 2" key="1">
    <citation type="submission" date="2019-08" db="EMBL/GenBank/DDBJ databases">
        <title>Draft genome sequence of Ulvibacter marinus type strain NBRC 109484.</title>
        <authorList>
            <person name="Kawano K."/>
            <person name="Ushijima N."/>
            <person name="Kihara M."/>
            <person name="Itoh H."/>
        </authorList>
    </citation>
    <scope>NUCLEOTIDE SEQUENCE [LARGE SCALE GENOMIC DNA]</scope>
    <source>
        <strain evidence="1 2">NBRC 109484</strain>
    </source>
</reference>